<dbReference type="Pfam" id="PF00467">
    <property type="entry name" value="KOW"/>
    <property type="match status" value="1"/>
</dbReference>
<dbReference type="HAMAP" id="MF_01326_B">
    <property type="entry name" value="Ribosomal_uL24_B"/>
    <property type="match status" value="1"/>
</dbReference>
<dbReference type="InterPro" id="IPR041988">
    <property type="entry name" value="Ribosomal_uL24_KOW"/>
</dbReference>
<dbReference type="GO" id="GO:1990904">
    <property type="term" value="C:ribonucleoprotein complex"/>
    <property type="evidence" value="ECO:0007669"/>
    <property type="project" value="UniProtKB-KW"/>
</dbReference>
<dbReference type="EMBL" id="VSIX01000040">
    <property type="protein sequence ID" value="TYB31331.1"/>
    <property type="molecule type" value="Genomic_DNA"/>
</dbReference>
<gene>
    <name evidence="5" type="primary">rplX</name>
    <name evidence="8" type="ORF">FXF47_04820</name>
</gene>
<sequence>MSLRIRKDDEVIVLAGNYKGMKGKVLRVFPDRQRAIVEGVNYIQRHTPPNPRNREGGIVKREGTIHMSNLALYCSNCDKGVRFKTVVEKDDKKRVCVHCGETL</sequence>
<organism evidence="8 9">
    <name type="scientific">Candidatus Mcinerneyibacterium aminivorans</name>
    <dbReference type="NCBI Taxonomy" id="2703815"/>
    <lineage>
        <taxon>Bacteria</taxon>
        <taxon>Candidatus Macinerneyibacteriota</taxon>
        <taxon>Candidatus Mcinerneyibacteria</taxon>
        <taxon>Candidatus Mcinerneyibacteriales</taxon>
        <taxon>Candidatus Mcinerneyibacteriaceae</taxon>
        <taxon>Candidatus Mcinerneyibacterium</taxon>
    </lineage>
</organism>
<dbReference type="GO" id="GO:0003735">
    <property type="term" value="F:structural constituent of ribosome"/>
    <property type="evidence" value="ECO:0007669"/>
    <property type="project" value="InterPro"/>
</dbReference>
<feature type="domain" description="KOW" evidence="7">
    <location>
        <begin position="4"/>
        <end position="31"/>
    </location>
</feature>
<comment type="caution">
    <text evidence="8">The sequence shown here is derived from an EMBL/GenBank/DDBJ whole genome shotgun (WGS) entry which is preliminary data.</text>
</comment>
<evidence type="ECO:0000256" key="3">
    <source>
        <dbReference type="ARBA" id="ARBA00023274"/>
    </source>
</evidence>
<proteinExistence type="inferred from homology"/>
<keyword evidence="5" id="KW-0699">rRNA-binding</keyword>
<reference evidence="8" key="1">
    <citation type="submission" date="2019-08" db="EMBL/GenBank/DDBJ databases">
        <title>Genomic characterization of a novel candidate phylum (ARYD3) from a high temperature, high salinity tertiary oil reservoir in north central Oklahoma, USA.</title>
        <authorList>
            <person name="Youssef N.H."/>
            <person name="Yadav A."/>
            <person name="Elshahed M.S."/>
        </authorList>
    </citation>
    <scope>NUCLEOTIDE SEQUENCE [LARGE SCALE GENOMIC DNA]</scope>
    <source>
        <strain evidence="8">ARYD3</strain>
    </source>
</reference>
<dbReference type="InterPro" id="IPR005825">
    <property type="entry name" value="Ribosomal_uL24_CS"/>
</dbReference>
<comment type="function">
    <text evidence="5">One of the proteins that surrounds the polypeptide exit tunnel on the outside of the subunit.</text>
</comment>
<dbReference type="InterPro" id="IPR057264">
    <property type="entry name" value="Ribosomal_uL24_C"/>
</dbReference>
<accession>A0A5D0MIK2</accession>
<evidence type="ECO:0000313" key="9">
    <source>
        <dbReference type="Proteomes" id="UP000324143"/>
    </source>
</evidence>
<keyword evidence="5" id="KW-0694">RNA-binding</keyword>
<evidence type="ECO:0000256" key="5">
    <source>
        <dbReference type="HAMAP-Rule" id="MF_01326"/>
    </source>
</evidence>
<keyword evidence="3 5" id="KW-0687">Ribonucleoprotein</keyword>
<dbReference type="SMART" id="SM00739">
    <property type="entry name" value="KOW"/>
    <property type="match status" value="1"/>
</dbReference>
<dbReference type="PANTHER" id="PTHR12903">
    <property type="entry name" value="MITOCHONDRIAL RIBOSOMAL PROTEIN L24"/>
    <property type="match status" value="1"/>
</dbReference>
<dbReference type="CDD" id="cd06089">
    <property type="entry name" value="KOW_RPL26"/>
    <property type="match status" value="1"/>
</dbReference>
<dbReference type="GO" id="GO:0006412">
    <property type="term" value="P:translation"/>
    <property type="evidence" value="ECO:0007669"/>
    <property type="project" value="UniProtKB-UniRule"/>
</dbReference>
<evidence type="ECO:0000256" key="6">
    <source>
        <dbReference type="RuleBase" id="RU003477"/>
    </source>
</evidence>
<keyword evidence="9" id="KW-1185">Reference proteome</keyword>
<dbReference type="GO" id="GO:0005840">
    <property type="term" value="C:ribosome"/>
    <property type="evidence" value="ECO:0007669"/>
    <property type="project" value="UniProtKB-KW"/>
</dbReference>
<comment type="similarity">
    <text evidence="1 5 6">Belongs to the universal ribosomal protein uL24 family.</text>
</comment>
<dbReference type="SUPFAM" id="SSF50104">
    <property type="entry name" value="Translation proteins SH3-like domain"/>
    <property type="match status" value="1"/>
</dbReference>
<comment type="subunit">
    <text evidence="5">Part of the 50S ribosomal subunit.</text>
</comment>
<evidence type="ECO:0000256" key="4">
    <source>
        <dbReference type="ARBA" id="ARBA00035206"/>
    </source>
</evidence>
<evidence type="ECO:0000313" key="8">
    <source>
        <dbReference type="EMBL" id="TYB31331.1"/>
    </source>
</evidence>
<dbReference type="PROSITE" id="PS01108">
    <property type="entry name" value="RIBOSOMAL_L24"/>
    <property type="match status" value="1"/>
</dbReference>
<dbReference type="AlphaFoldDB" id="A0A5D0MIK2"/>
<evidence type="ECO:0000256" key="1">
    <source>
        <dbReference type="ARBA" id="ARBA00010618"/>
    </source>
</evidence>
<evidence type="ECO:0000256" key="2">
    <source>
        <dbReference type="ARBA" id="ARBA00022980"/>
    </source>
</evidence>
<protein>
    <recommendedName>
        <fullName evidence="4 5">Large ribosomal subunit protein uL24</fullName>
    </recommendedName>
</protein>
<dbReference type="Proteomes" id="UP000324143">
    <property type="component" value="Unassembled WGS sequence"/>
</dbReference>
<evidence type="ECO:0000259" key="7">
    <source>
        <dbReference type="SMART" id="SM00739"/>
    </source>
</evidence>
<dbReference type="NCBIfam" id="TIGR01079">
    <property type="entry name" value="rplX_bact"/>
    <property type="match status" value="1"/>
</dbReference>
<comment type="function">
    <text evidence="5">One of two assembly initiator proteins, it binds directly to the 5'-end of the 23S rRNA, where it nucleates assembly of the 50S subunit.</text>
</comment>
<name>A0A5D0MIK2_9BACT</name>
<dbReference type="InterPro" id="IPR005824">
    <property type="entry name" value="KOW"/>
</dbReference>
<dbReference type="Gene3D" id="2.30.30.30">
    <property type="match status" value="1"/>
</dbReference>
<dbReference type="Pfam" id="PF17136">
    <property type="entry name" value="ribosomal_L24"/>
    <property type="match status" value="1"/>
</dbReference>
<dbReference type="InterPro" id="IPR008991">
    <property type="entry name" value="Translation_prot_SH3-like_sf"/>
</dbReference>
<dbReference type="InterPro" id="IPR014722">
    <property type="entry name" value="Rib_uL2_dom2"/>
</dbReference>
<keyword evidence="2 5" id="KW-0689">Ribosomal protein</keyword>
<dbReference type="InterPro" id="IPR003256">
    <property type="entry name" value="Ribosomal_uL24"/>
</dbReference>
<dbReference type="GO" id="GO:0019843">
    <property type="term" value="F:rRNA binding"/>
    <property type="evidence" value="ECO:0007669"/>
    <property type="project" value="UniProtKB-UniRule"/>
</dbReference>